<evidence type="ECO:0000313" key="11">
    <source>
        <dbReference type="Proteomes" id="UP000539642"/>
    </source>
</evidence>
<evidence type="ECO:0000256" key="5">
    <source>
        <dbReference type="ARBA" id="ARBA00022692"/>
    </source>
</evidence>
<comment type="caution">
    <text evidence="10">The sequence shown here is derived from an EMBL/GenBank/DDBJ whole genome shotgun (WGS) entry which is preliminary data.</text>
</comment>
<proteinExistence type="inferred from homology"/>
<protein>
    <submittedName>
        <fullName evidence="10">Outer membrane protein TolC</fullName>
    </submittedName>
</protein>
<dbReference type="EMBL" id="JACHEO010000001">
    <property type="protein sequence ID" value="MBB5346582.1"/>
    <property type="molecule type" value="Genomic_DNA"/>
</dbReference>
<dbReference type="Pfam" id="PF02321">
    <property type="entry name" value="OEP"/>
    <property type="match status" value="1"/>
</dbReference>
<comment type="similarity">
    <text evidence="2">Belongs to the outer membrane factor (OMF) (TC 1.B.17) family.</text>
</comment>
<evidence type="ECO:0000256" key="4">
    <source>
        <dbReference type="ARBA" id="ARBA00022452"/>
    </source>
</evidence>
<gene>
    <name evidence="10" type="ORF">HNQ81_000289</name>
</gene>
<organism evidence="10 11">
    <name type="scientific">Desulfoprunum benzoelyticum</name>
    <dbReference type="NCBI Taxonomy" id="1506996"/>
    <lineage>
        <taxon>Bacteria</taxon>
        <taxon>Pseudomonadati</taxon>
        <taxon>Thermodesulfobacteriota</taxon>
        <taxon>Desulfobulbia</taxon>
        <taxon>Desulfobulbales</taxon>
        <taxon>Desulfobulbaceae</taxon>
        <taxon>Desulfoprunum</taxon>
    </lineage>
</organism>
<dbReference type="InterPro" id="IPR003423">
    <property type="entry name" value="OMP_efflux"/>
</dbReference>
<dbReference type="SUPFAM" id="SSF56954">
    <property type="entry name" value="Outer membrane efflux proteins (OEP)"/>
    <property type="match status" value="1"/>
</dbReference>
<name>A0A840ULE8_9BACT</name>
<evidence type="ECO:0000256" key="9">
    <source>
        <dbReference type="SAM" id="Phobius"/>
    </source>
</evidence>
<evidence type="ECO:0000313" key="10">
    <source>
        <dbReference type="EMBL" id="MBB5346582.1"/>
    </source>
</evidence>
<keyword evidence="6 9" id="KW-0472">Membrane</keyword>
<feature type="coiled-coil region" evidence="8">
    <location>
        <begin position="203"/>
        <end position="279"/>
    </location>
</feature>
<comment type="subcellular location">
    <subcellularLocation>
        <location evidence="1">Cell outer membrane</location>
    </subcellularLocation>
</comment>
<dbReference type="PANTHER" id="PTHR30026:SF20">
    <property type="entry name" value="OUTER MEMBRANE PROTEIN TOLC"/>
    <property type="match status" value="1"/>
</dbReference>
<keyword evidence="9" id="KW-1133">Transmembrane helix</keyword>
<evidence type="ECO:0000256" key="1">
    <source>
        <dbReference type="ARBA" id="ARBA00004442"/>
    </source>
</evidence>
<dbReference type="GO" id="GO:0015562">
    <property type="term" value="F:efflux transmembrane transporter activity"/>
    <property type="evidence" value="ECO:0007669"/>
    <property type="project" value="InterPro"/>
</dbReference>
<dbReference type="Gene3D" id="1.20.1600.10">
    <property type="entry name" value="Outer membrane efflux proteins (OEP)"/>
    <property type="match status" value="1"/>
</dbReference>
<keyword evidence="4" id="KW-1134">Transmembrane beta strand</keyword>
<evidence type="ECO:0000256" key="7">
    <source>
        <dbReference type="ARBA" id="ARBA00023237"/>
    </source>
</evidence>
<evidence type="ECO:0000256" key="3">
    <source>
        <dbReference type="ARBA" id="ARBA00022448"/>
    </source>
</evidence>
<keyword evidence="5 9" id="KW-0812">Transmembrane</keyword>
<sequence length="492" mass="55089">MPECFVRKERVLSRRRPVGVRWILVILLSVVALSWMLPGGLSAAAEDGKRGQPAPAPLTISLEQAIKIALEHNRSLRNAALAVTSSDLSLQTTESEFDVKITPQGSTRYSSTDDSYWQVGATVSKKLSPGPTLSVTPLFGESGGSGNSEVDVALTIPLLQGAGSAYALDGLYSSLYANKREKLSFVQQQTDTVLRTVAAVYGCIQTQQQITFLEKQLADLSRHLSLARIKEKSGIIDAMDLYRAEIRIQSVEEELTSTREQLANNADEVKDLLAVSQQQPIIVTAPVAYSPVEIDLQEAQQVAVANRIELVLSAMQVRETERRVAVAKNRLLPELDLRLGYNNYREDDYDALSEERWTVALSSDTDLFRTAERNDYAQSRIELQQVQLNQEGEEERIIQDVRFRLNSLEKLEERIRIREEQARQALGKLRLAESKFRHSLANNFDLLEAQTEMQQARTDHMVETINYIVGTYRLRSSLGTLIDLKSPATAKR</sequence>
<keyword evidence="11" id="KW-1185">Reference proteome</keyword>
<dbReference type="AlphaFoldDB" id="A0A840ULE8"/>
<dbReference type="PANTHER" id="PTHR30026">
    <property type="entry name" value="OUTER MEMBRANE PROTEIN TOLC"/>
    <property type="match status" value="1"/>
</dbReference>
<evidence type="ECO:0000256" key="8">
    <source>
        <dbReference type="SAM" id="Coils"/>
    </source>
</evidence>
<keyword evidence="7" id="KW-0998">Cell outer membrane</keyword>
<dbReference type="InterPro" id="IPR051906">
    <property type="entry name" value="TolC-like"/>
</dbReference>
<keyword evidence="3" id="KW-0813">Transport</keyword>
<dbReference type="GO" id="GO:0009279">
    <property type="term" value="C:cell outer membrane"/>
    <property type="evidence" value="ECO:0007669"/>
    <property type="project" value="UniProtKB-SubCell"/>
</dbReference>
<feature type="transmembrane region" description="Helical" evidence="9">
    <location>
        <begin position="20"/>
        <end position="37"/>
    </location>
</feature>
<evidence type="ECO:0000256" key="2">
    <source>
        <dbReference type="ARBA" id="ARBA00007613"/>
    </source>
</evidence>
<keyword evidence="8" id="KW-0175">Coiled coil</keyword>
<dbReference type="Proteomes" id="UP000539642">
    <property type="component" value="Unassembled WGS sequence"/>
</dbReference>
<accession>A0A840ULE8</accession>
<evidence type="ECO:0000256" key="6">
    <source>
        <dbReference type="ARBA" id="ARBA00023136"/>
    </source>
</evidence>
<dbReference type="GO" id="GO:1990281">
    <property type="term" value="C:efflux pump complex"/>
    <property type="evidence" value="ECO:0007669"/>
    <property type="project" value="TreeGrafter"/>
</dbReference>
<reference evidence="10 11" key="1">
    <citation type="submission" date="2020-08" db="EMBL/GenBank/DDBJ databases">
        <title>Genomic Encyclopedia of Type Strains, Phase IV (KMG-IV): sequencing the most valuable type-strain genomes for metagenomic binning, comparative biology and taxonomic classification.</title>
        <authorList>
            <person name="Goeker M."/>
        </authorList>
    </citation>
    <scope>NUCLEOTIDE SEQUENCE [LARGE SCALE GENOMIC DNA]</scope>
    <source>
        <strain evidence="10 11">DSM 28570</strain>
    </source>
</reference>
<dbReference type="GO" id="GO:0015288">
    <property type="term" value="F:porin activity"/>
    <property type="evidence" value="ECO:0007669"/>
    <property type="project" value="TreeGrafter"/>
</dbReference>
<dbReference type="RefSeq" id="WP_183347537.1">
    <property type="nucleotide sequence ID" value="NZ_JACHEO010000001.1"/>
</dbReference>